<dbReference type="STRING" id="200991.AUC31_02965"/>
<dbReference type="EMBL" id="CP013659">
    <property type="protein sequence ID" value="ALS74281.1"/>
    <property type="molecule type" value="Genomic_DNA"/>
</dbReference>
<dbReference type="PANTHER" id="PTHR40068:SF1">
    <property type="entry name" value="TRANSCRIPTION REPRESSOR NIAR-RELATED"/>
    <property type="match status" value="1"/>
</dbReference>
<dbReference type="Proteomes" id="UP000067683">
    <property type="component" value="Chromosome"/>
</dbReference>
<dbReference type="Pfam" id="PF02829">
    <property type="entry name" value="3H"/>
    <property type="match status" value="1"/>
</dbReference>
<dbReference type="InterPro" id="IPR004173">
    <property type="entry name" value="3H_domain"/>
</dbReference>
<protein>
    <submittedName>
        <fullName evidence="4">Transcriptional regulator</fullName>
    </submittedName>
</protein>
<keyword evidence="1" id="KW-0479">Metal-binding</keyword>
<gene>
    <name evidence="4" type="ORF">AUC31_02965</name>
</gene>
<proteinExistence type="predicted"/>
<name>A0A0U2N3K4_9BACL</name>
<evidence type="ECO:0000259" key="3">
    <source>
        <dbReference type="Pfam" id="PF08279"/>
    </source>
</evidence>
<feature type="domain" description="Helix-turn-helix type 11" evidence="3">
    <location>
        <begin position="16"/>
        <end position="68"/>
    </location>
</feature>
<dbReference type="KEGG" id="prt:AUC31_02965"/>
<evidence type="ECO:0000259" key="2">
    <source>
        <dbReference type="Pfam" id="PF02829"/>
    </source>
</evidence>
<dbReference type="InterPro" id="IPR036388">
    <property type="entry name" value="WH-like_DNA-bd_sf"/>
</dbReference>
<evidence type="ECO:0000313" key="5">
    <source>
        <dbReference type="Proteomes" id="UP000067683"/>
    </source>
</evidence>
<organism evidence="4 5">
    <name type="scientific">Planococcus rifietoensis</name>
    <dbReference type="NCBI Taxonomy" id="200991"/>
    <lineage>
        <taxon>Bacteria</taxon>
        <taxon>Bacillati</taxon>
        <taxon>Bacillota</taxon>
        <taxon>Bacilli</taxon>
        <taxon>Bacillales</taxon>
        <taxon>Caryophanaceae</taxon>
        <taxon>Planococcus</taxon>
    </lineage>
</organism>
<feature type="binding site" evidence="1">
    <location>
        <position position="87"/>
    </location>
    <ligand>
        <name>Ni(2+)</name>
        <dbReference type="ChEBI" id="CHEBI:49786"/>
    </ligand>
</feature>
<dbReference type="AlphaFoldDB" id="A0A0U2N3K4"/>
<dbReference type="InterPro" id="IPR036390">
    <property type="entry name" value="WH_DNA-bd_sf"/>
</dbReference>
<feature type="domain" description="3H" evidence="2">
    <location>
        <begin position="83"/>
        <end position="179"/>
    </location>
</feature>
<evidence type="ECO:0000256" key="1">
    <source>
        <dbReference type="PIRSR" id="PIRSR037847-1"/>
    </source>
</evidence>
<feature type="binding site" evidence="1">
    <location>
        <position position="156"/>
    </location>
    <ligand>
        <name>Ni(2+)</name>
        <dbReference type="ChEBI" id="CHEBI:49786"/>
    </ligand>
</feature>
<dbReference type="Gene3D" id="1.10.10.10">
    <property type="entry name" value="Winged helix-like DNA-binding domain superfamily/Winged helix DNA-binding domain"/>
    <property type="match status" value="1"/>
</dbReference>
<dbReference type="Gene3D" id="3.30.1340.20">
    <property type="entry name" value="3H domain"/>
    <property type="match status" value="1"/>
</dbReference>
<feature type="binding site" evidence="1">
    <location>
        <position position="95"/>
    </location>
    <ligand>
        <name>Ni(2+)</name>
        <dbReference type="ChEBI" id="CHEBI:49786"/>
    </ligand>
</feature>
<dbReference type="PIRSF" id="PIRSF037847">
    <property type="entry name" value="NiaR"/>
    <property type="match status" value="1"/>
</dbReference>
<evidence type="ECO:0000313" key="4">
    <source>
        <dbReference type="EMBL" id="ALS74281.1"/>
    </source>
</evidence>
<dbReference type="SUPFAM" id="SSF46785">
    <property type="entry name" value="Winged helix' DNA-binding domain"/>
    <property type="match status" value="1"/>
</dbReference>
<dbReference type="InterPro" id="IPR026043">
    <property type="entry name" value="NadR"/>
</dbReference>
<sequence length="184" mass="20486">MEQRRVFMKKLYGEERRNVLLDELKQAGRPMTGSELAKLAQVSRQVVVGDMTLLKAKGEPIIATSQGYLYLDPSGNKQVSRRIACNHKPEDTEAELRLLVDCGVTVKDVSIEHPVYGELTAGIHVSTPLDVDLFMQRIRDTGASYLLELTEGTHIHTITADLPETLAKAVDAMKQHGYLLEEAE</sequence>
<dbReference type="GO" id="GO:0046872">
    <property type="term" value="F:metal ion binding"/>
    <property type="evidence" value="ECO:0007669"/>
    <property type="project" value="UniProtKB-KW"/>
</dbReference>
<dbReference type="InterPro" id="IPR035922">
    <property type="entry name" value="3H_dom_sf"/>
</dbReference>
<dbReference type="PANTHER" id="PTHR40068">
    <property type="entry name" value="TRANSCRIPTION REPRESSOR NIAR-RELATED"/>
    <property type="match status" value="1"/>
</dbReference>
<dbReference type="InterPro" id="IPR013196">
    <property type="entry name" value="HTH_11"/>
</dbReference>
<dbReference type="SUPFAM" id="SSF75500">
    <property type="entry name" value="Putative transcriptional regulator TM1602, C-terminal domain"/>
    <property type="match status" value="1"/>
</dbReference>
<keyword evidence="1" id="KW-0533">Nickel</keyword>
<dbReference type="Pfam" id="PF08279">
    <property type="entry name" value="HTH_11"/>
    <property type="match status" value="1"/>
</dbReference>
<reference evidence="4" key="1">
    <citation type="submission" date="2016-01" db="EMBL/GenBank/DDBJ databases">
        <title>Complete genome of Planococcus rifietoensis type strain M8.</title>
        <authorList>
            <person name="See-Too W.S."/>
        </authorList>
    </citation>
    <scope>NUCLEOTIDE SEQUENCE [LARGE SCALE GENOMIC DNA]</scope>
    <source>
        <strain evidence="4">M8</strain>
    </source>
</reference>
<keyword evidence="5" id="KW-1185">Reference proteome</keyword>
<accession>A0A0U2N3K4</accession>
<feature type="binding site" evidence="1">
    <location>
        <position position="154"/>
    </location>
    <ligand>
        <name>Ni(2+)</name>
        <dbReference type="ChEBI" id="CHEBI:49786"/>
    </ligand>
</feature>